<evidence type="ECO:0000256" key="4">
    <source>
        <dbReference type="ARBA" id="ARBA00023172"/>
    </source>
</evidence>
<feature type="domain" description="HTH IS21-type" evidence="5">
    <location>
        <begin position="1"/>
        <end position="63"/>
    </location>
</feature>
<evidence type="ECO:0000256" key="2">
    <source>
        <dbReference type="ARBA" id="ARBA00022578"/>
    </source>
</evidence>
<dbReference type="AlphaFoldDB" id="R4G241"/>
<dbReference type="Pfam" id="PF02796">
    <property type="entry name" value="HTH_7"/>
    <property type="match status" value="1"/>
</dbReference>
<dbReference type="PANTHER" id="PTHR35004:SF6">
    <property type="entry name" value="TRANSPOSASE"/>
    <property type="match status" value="1"/>
</dbReference>
<dbReference type="EMBL" id="BARH01000041">
    <property type="protein sequence ID" value="GAC92428.1"/>
    <property type="molecule type" value="Genomic_DNA"/>
</dbReference>
<protein>
    <submittedName>
        <fullName evidence="7">Transposase</fullName>
    </submittedName>
</protein>
<keyword evidence="3" id="KW-0238">DNA-binding</keyword>
<evidence type="ECO:0000313" key="7">
    <source>
        <dbReference type="EMBL" id="GAC92428.1"/>
    </source>
</evidence>
<proteinExistence type="inferred from homology"/>
<dbReference type="GO" id="GO:0032196">
    <property type="term" value="P:transposition"/>
    <property type="evidence" value="ECO:0007669"/>
    <property type="project" value="UniProtKB-KW"/>
</dbReference>
<dbReference type="GO" id="GO:0015074">
    <property type="term" value="P:DNA integration"/>
    <property type="evidence" value="ECO:0007669"/>
    <property type="project" value="InterPro"/>
</dbReference>
<dbReference type="SUPFAM" id="SSF46689">
    <property type="entry name" value="Homeodomain-like"/>
    <property type="match status" value="1"/>
</dbReference>
<dbReference type="GO" id="GO:0000150">
    <property type="term" value="F:DNA strand exchange activity"/>
    <property type="evidence" value="ECO:0007669"/>
    <property type="project" value="InterPro"/>
</dbReference>
<organism evidence="7 8">
    <name type="scientific">Anoxybacillus flavithermus NBRC 109594</name>
    <dbReference type="NCBI Taxonomy" id="1315967"/>
    <lineage>
        <taxon>Bacteria</taxon>
        <taxon>Bacillati</taxon>
        <taxon>Bacillota</taxon>
        <taxon>Bacilli</taxon>
        <taxon>Bacillales</taxon>
        <taxon>Anoxybacillaceae</taxon>
        <taxon>Anoxybacillus</taxon>
    </lineage>
</organism>
<dbReference type="InterPro" id="IPR001584">
    <property type="entry name" value="Integrase_cat-core"/>
</dbReference>
<dbReference type="RefSeq" id="WP_006324140.1">
    <property type="nucleotide sequence ID" value="NZ_BARH01000041.1"/>
</dbReference>
<evidence type="ECO:0000259" key="6">
    <source>
        <dbReference type="PROSITE" id="PS50994"/>
    </source>
</evidence>
<dbReference type="GO" id="GO:0003677">
    <property type="term" value="F:DNA binding"/>
    <property type="evidence" value="ECO:0007669"/>
    <property type="project" value="UniProtKB-KW"/>
</dbReference>
<dbReference type="Gene3D" id="1.10.10.60">
    <property type="entry name" value="Homeodomain-like"/>
    <property type="match status" value="1"/>
</dbReference>
<keyword evidence="2" id="KW-0815">Transposition</keyword>
<evidence type="ECO:0000256" key="1">
    <source>
        <dbReference type="ARBA" id="ARBA00009277"/>
    </source>
</evidence>
<dbReference type="InterPro" id="IPR009057">
    <property type="entry name" value="Homeodomain-like_sf"/>
</dbReference>
<comment type="caution">
    <text evidence="7">The sequence shown here is derived from an EMBL/GenBank/DDBJ whole genome shotgun (WGS) entry which is preliminary data.</text>
</comment>
<evidence type="ECO:0000313" key="8">
    <source>
        <dbReference type="Proteomes" id="UP000013057"/>
    </source>
</evidence>
<evidence type="ECO:0000256" key="3">
    <source>
        <dbReference type="ARBA" id="ARBA00023125"/>
    </source>
</evidence>
<evidence type="ECO:0000259" key="5">
    <source>
        <dbReference type="PROSITE" id="PS50531"/>
    </source>
</evidence>
<sequence>MEIYQLLKQGFSKSAVAKKLNISRTTLYHYLQRSPEEMTSWLASTKQRQKKLDRYREKILYWIQQHPDISASQIQDWLKEGDPNLSVGESTVRQYVRQLRKEWKIPKEISYRQYEAVPDPPMGQQAQVDFGQIRVKDQQGKEVQLYFIAFVLSHSRYKYKEWLNRPFTTRDVIQAHERAFEWFEGIPHEIVYDQDNLIVVSENAGDLILTAEFEAYRRERNLTLHVCRKADPESKGKIENVVGFIKHNFAKHRTFLHLDLWNEQGREWLKRTGNGRVHNTTKKRPADVFEQEKTHLRPISTCLDSACAEASTLTNSITRTVRKDNTILYQSNRYTVPCGTYAPFGKTVQIVIKEGKELWIYDSETGKHLGKHHIAEGKGRLIQNRNHLRDRTKGIEAYIDRVTEQFEQPEVAREFLAYIRKKYPRYIRDQLQIIQAQLAQHPPSICSQALHQCMELQLYSASEFTDVIGHLKRQAPLNKNDENVQLRPVQALHEESHSVLRAQATKRDIQEYIHILEGKRK</sequence>
<dbReference type="NCBIfam" id="NF033546">
    <property type="entry name" value="transpos_IS21"/>
    <property type="match status" value="1"/>
</dbReference>
<feature type="domain" description="Integrase catalytic" evidence="6">
    <location>
        <begin position="117"/>
        <end position="293"/>
    </location>
</feature>
<dbReference type="InterPro" id="IPR017894">
    <property type="entry name" value="HTH_IS21_transposase_type"/>
</dbReference>
<comment type="similarity">
    <text evidence="1">Belongs to the transposase IS21/IS408/IS1162 family.</text>
</comment>
<keyword evidence="4" id="KW-0233">DNA recombination</keyword>
<dbReference type="InterPro" id="IPR006120">
    <property type="entry name" value="Resolvase_HTH_dom"/>
</dbReference>
<dbReference type="Proteomes" id="UP000013057">
    <property type="component" value="Unassembled WGS sequence"/>
</dbReference>
<dbReference type="PROSITE" id="PS50994">
    <property type="entry name" value="INTEGRASE"/>
    <property type="match status" value="1"/>
</dbReference>
<reference evidence="8" key="1">
    <citation type="journal article" date="2013" name="Genome">
        <title>Draft Genome Sequence of a Thermophilic Member of the Bacillaceae, Anoxybacillus flavithermus Strain Kn10, Isolated from the Kan-nawa Hot Spring in Japan.</title>
        <authorList>
            <person name="Matsutani M."/>
            <person name="Shirakihara Y."/>
            <person name="Imada K."/>
            <person name="Yakushi T."/>
            <person name="Matsushita K."/>
        </authorList>
    </citation>
    <scope>NUCLEOTIDE SEQUENCE [LARGE SCALE GENOMIC DNA]</scope>
    <source>
        <strain evidence="8">NBRC 109594</strain>
    </source>
</reference>
<dbReference type="Gene3D" id="3.30.420.10">
    <property type="entry name" value="Ribonuclease H-like superfamily/Ribonuclease H"/>
    <property type="match status" value="1"/>
</dbReference>
<accession>R4G241</accession>
<dbReference type="SUPFAM" id="SSF53098">
    <property type="entry name" value="Ribonuclease H-like"/>
    <property type="match status" value="1"/>
</dbReference>
<gene>
    <name evidence="7" type="ORF">KN10_2864</name>
</gene>
<dbReference type="PROSITE" id="PS50531">
    <property type="entry name" value="HTH_IS21"/>
    <property type="match status" value="1"/>
</dbReference>
<dbReference type="PANTHER" id="PTHR35004">
    <property type="entry name" value="TRANSPOSASE RV3428C-RELATED"/>
    <property type="match status" value="1"/>
</dbReference>
<dbReference type="InterPro" id="IPR036397">
    <property type="entry name" value="RNaseH_sf"/>
</dbReference>
<dbReference type="InterPro" id="IPR012337">
    <property type="entry name" value="RNaseH-like_sf"/>
</dbReference>
<name>R4G241_9BACL</name>